<feature type="compositionally biased region" description="Low complexity" evidence="1">
    <location>
        <begin position="24"/>
        <end position="42"/>
    </location>
</feature>
<gene>
    <name evidence="2" type="ORF">NDES1114_LOCUS22939</name>
</gene>
<dbReference type="AlphaFoldDB" id="A0A7S1QC23"/>
<sequence>MGSGTAAPARKAGGKPAAGKKKSAGAGAPSTKPAATAAATAKPKPPAKLDPHVVIVRNAEVDLSAIHAEAIARFVVPRADKADAVPADARVPAVTVREETLTALVRLDPRAYSAGVDAIVDDMRKRSLLGKPVNVAATSTQRSTDLQAELARATLSTSKNVTPEQLHEHLKDVPGFVSCRRVRAQVFRAVFLDSDALMGTKMLLDEFEADGLRITVQLNRPHEEAYEAFVRERLEAGADDDGDQALA</sequence>
<feature type="region of interest" description="Disordered" evidence="1">
    <location>
        <begin position="1"/>
        <end position="48"/>
    </location>
</feature>
<accession>A0A7S1QC23</accession>
<reference evidence="2" key="1">
    <citation type="submission" date="2021-01" db="EMBL/GenBank/DDBJ databases">
        <authorList>
            <person name="Corre E."/>
            <person name="Pelletier E."/>
            <person name="Niang G."/>
            <person name="Scheremetjew M."/>
            <person name="Finn R."/>
            <person name="Kale V."/>
            <person name="Holt S."/>
            <person name="Cochrane G."/>
            <person name="Meng A."/>
            <person name="Brown T."/>
            <person name="Cohen L."/>
        </authorList>
    </citation>
    <scope>NUCLEOTIDE SEQUENCE</scope>
    <source>
        <strain evidence="2">CCAP 1951/1</strain>
    </source>
</reference>
<evidence type="ECO:0000256" key="1">
    <source>
        <dbReference type="SAM" id="MobiDB-lite"/>
    </source>
</evidence>
<protein>
    <submittedName>
        <fullName evidence="2">Uncharacterized protein</fullName>
    </submittedName>
</protein>
<name>A0A7S1QC23_NEODS</name>
<evidence type="ECO:0000313" key="2">
    <source>
        <dbReference type="EMBL" id="CAD9131870.1"/>
    </source>
</evidence>
<dbReference type="EMBL" id="HBGF01034246">
    <property type="protein sequence ID" value="CAD9131870.1"/>
    <property type="molecule type" value="Transcribed_RNA"/>
</dbReference>
<organism evidence="2">
    <name type="scientific">Neobodo designis</name>
    <name type="common">Flagellated protozoan</name>
    <name type="synonym">Bodo designis</name>
    <dbReference type="NCBI Taxonomy" id="312471"/>
    <lineage>
        <taxon>Eukaryota</taxon>
        <taxon>Discoba</taxon>
        <taxon>Euglenozoa</taxon>
        <taxon>Kinetoplastea</taxon>
        <taxon>Metakinetoplastina</taxon>
        <taxon>Neobodonida</taxon>
        <taxon>Neobodo</taxon>
    </lineage>
</organism>
<proteinExistence type="predicted"/>
<feature type="compositionally biased region" description="Low complexity" evidence="1">
    <location>
        <begin position="1"/>
        <end position="17"/>
    </location>
</feature>